<feature type="transmembrane region" description="Helical" evidence="1">
    <location>
        <begin position="42"/>
        <end position="59"/>
    </location>
</feature>
<organism evidence="2 3">
    <name type="scientific">Carnegiea gigantea</name>
    <dbReference type="NCBI Taxonomy" id="171969"/>
    <lineage>
        <taxon>Eukaryota</taxon>
        <taxon>Viridiplantae</taxon>
        <taxon>Streptophyta</taxon>
        <taxon>Embryophyta</taxon>
        <taxon>Tracheophyta</taxon>
        <taxon>Spermatophyta</taxon>
        <taxon>Magnoliopsida</taxon>
        <taxon>eudicotyledons</taxon>
        <taxon>Gunneridae</taxon>
        <taxon>Pentapetalae</taxon>
        <taxon>Caryophyllales</taxon>
        <taxon>Cactineae</taxon>
        <taxon>Cactaceae</taxon>
        <taxon>Cactoideae</taxon>
        <taxon>Echinocereeae</taxon>
        <taxon>Carnegiea</taxon>
    </lineage>
</organism>
<reference evidence="2" key="1">
    <citation type="submission" date="2022-04" db="EMBL/GenBank/DDBJ databases">
        <title>Carnegiea gigantea Genome sequencing and assembly v2.</title>
        <authorList>
            <person name="Copetti D."/>
            <person name="Sanderson M.J."/>
            <person name="Burquez A."/>
            <person name="Wojciechowski M.F."/>
        </authorList>
    </citation>
    <scope>NUCLEOTIDE SEQUENCE</scope>
    <source>
        <strain evidence="2">SGP5-SGP5p</strain>
        <tissue evidence="2">Aerial part</tissue>
    </source>
</reference>
<dbReference type="OrthoDB" id="1882251at2759"/>
<feature type="transmembrane region" description="Helical" evidence="1">
    <location>
        <begin position="141"/>
        <end position="163"/>
    </location>
</feature>
<dbReference type="PANTHER" id="PTHR33527:SF28">
    <property type="entry name" value="GB|AAD43168.1"/>
    <property type="match status" value="1"/>
</dbReference>
<gene>
    <name evidence="2" type="ORF">Cgig2_009784</name>
</gene>
<feature type="transmembrane region" description="Helical" evidence="1">
    <location>
        <begin position="12"/>
        <end position="30"/>
    </location>
</feature>
<keyword evidence="1" id="KW-1133">Transmembrane helix</keyword>
<dbReference type="AlphaFoldDB" id="A0A9Q1JQ80"/>
<evidence type="ECO:0000313" key="2">
    <source>
        <dbReference type="EMBL" id="KAJ8428976.1"/>
    </source>
</evidence>
<name>A0A9Q1JQ80_9CARY</name>
<comment type="caution">
    <text evidence="2">The sequence shown here is derived from an EMBL/GenBank/DDBJ whole genome shotgun (WGS) entry which is preliminary data.</text>
</comment>
<sequence>MQEVGDDKQPLYARLVVPNLSAMVAVLSGQSKAKFSINGKHVWARKYVAMHIAAFWLWLECFNNHPHYVDNILNLPNPLLEAALEEMLLCLRATQVDPGAGFRPPNSDPLDIPLMHSITRMDWVSPWFFHKYLLSYLRYEVHFDMIALVNPMCVSSAIHLMLLR</sequence>
<proteinExistence type="predicted"/>
<dbReference type="Proteomes" id="UP001153076">
    <property type="component" value="Unassembled WGS sequence"/>
</dbReference>
<evidence type="ECO:0000313" key="3">
    <source>
        <dbReference type="Proteomes" id="UP001153076"/>
    </source>
</evidence>
<protein>
    <submittedName>
        <fullName evidence="2">Uncharacterized protein</fullName>
    </submittedName>
</protein>
<evidence type="ECO:0000256" key="1">
    <source>
        <dbReference type="SAM" id="Phobius"/>
    </source>
</evidence>
<dbReference type="EMBL" id="JAKOGI010000952">
    <property type="protein sequence ID" value="KAJ8428976.1"/>
    <property type="molecule type" value="Genomic_DNA"/>
</dbReference>
<keyword evidence="1" id="KW-0472">Membrane</keyword>
<keyword evidence="3" id="KW-1185">Reference proteome</keyword>
<keyword evidence="1" id="KW-0812">Transmembrane</keyword>
<accession>A0A9Q1JQ80</accession>
<dbReference type="PANTHER" id="PTHR33527">
    <property type="entry name" value="OS07G0274300 PROTEIN"/>
    <property type="match status" value="1"/>
</dbReference>